<accession>A0A5N5DFD1</accession>
<protein>
    <recommendedName>
        <fullName evidence="3">F-box domain-containing protein</fullName>
    </recommendedName>
</protein>
<gene>
    <name evidence="1" type="ORF">DBV05_g4922</name>
</gene>
<keyword evidence="2" id="KW-1185">Reference proteome</keyword>
<proteinExistence type="predicted"/>
<comment type="caution">
    <text evidence="1">The sequence shown here is derived from an EMBL/GenBank/DDBJ whole genome shotgun (WGS) entry which is preliminary data.</text>
</comment>
<name>A0A5N5DFD1_9PEZI</name>
<dbReference type="OrthoDB" id="62952at2759"/>
<dbReference type="EMBL" id="VCHE01000024">
    <property type="protein sequence ID" value="KAB2576391.1"/>
    <property type="molecule type" value="Genomic_DNA"/>
</dbReference>
<evidence type="ECO:0008006" key="3">
    <source>
        <dbReference type="Google" id="ProtNLM"/>
    </source>
</evidence>
<dbReference type="AlphaFoldDB" id="A0A5N5DFD1"/>
<dbReference type="Proteomes" id="UP000325902">
    <property type="component" value="Unassembled WGS sequence"/>
</dbReference>
<sequence>MCLCFDILRAFLPWKPAKPAAPGSTPLQLLKPPATNTFAFSNLPGEVRTEIYKLCVDSHFDIPFPNLRTPDITSILPSIKTPAICRVNRSTRAEALPVFFAHTRWAVTGGVPTPIGEESTLNGLNVRGMGAGLGSGPPRGIGIPDILLLLPPGGPPYDWVRRETFLPDDLELRTWARWCARVKRMGREAENGVSKVRIRAYAHALCRSDLRIVGGAHWNEFGLLEFDVDLVKDKTGKWPMVRGLITRSMVPAVDAAEVFLEELVAPLREKRVLGLLRVRDVKVLVETFTAYVAEMGLSEETKFLRKITF</sequence>
<evidence type="ECO:0000313" key="2">
    <source>
        <dbReference type="Proteomes" id="UP000325902"/>
    </source>
</evidence>
<evidence type="ECO:0000313" key="1">
    <source>
        <dbReference type="EMBL" id="KAB2576391.1"/>
    </source>
</evidence>
<organism evidence="1 2">
    <name type="scientific">Lasiodiplodia theobromae</name>
    <dbReference type="NCBI Taxonomy" id="45133"/>
    <lineage>
        <taxon>Eukaryota</taxon>
        <taxon>Fungi</taxon>
        <taxon>Dikarya</taxon>
        <taxon>Ascomycota</taxon>
        <taxon>Pezizomycotina</taxon>
        <taxon>Dothideomycetes</taxon>
        <taxon>Dothideomycetes incertae sedis</taxon>
        <taxon>Botryosphaeriales</taxon>
        <taxon>Botryosphaeriaceae</taxon>
        <taxon>Lasiodiplodia</taxon>
    </lineage>
</organism>
<reference evidence="1 2" key="1">
    <citation type="journal article" date="2019" name="Sci. Rep.">
        <title>A multi-omics analysis of the grapevine pathogen Lasiodiplodia theobromae reveals that temperature affects the expression of virulence- and pathogenicity-related genes.</title>
        <authorList>
            <person name="Felix C."/>
            <person name="Meneses R."/>
            <person name="Goncalves M.F.M."/>
            <person name="Tilleman L."/>
            <person name="Duarte A.S."/>
            <person name="Jorrin-Novo J.V."/>
            <person name="Van de Peer Y."/>
            <person name="Deforce D."/>
            <person name="Van Nieuwerburgh F."/>
            <person name="Esteves A.C."/>
            <person name="Alves A."/>
        </authorList>
    </citation>
    <scope>NUCLEOTIDE SEQUENCE [LARGE SCALE GENOMIC DNA]</scope>
    <source>
        <strain evidence="1 2">LA-SOL3</strain>
    </source>
</reference>